<evidence type="ECO:0000313" key="4">
    <source>
        <dbReference type="Proteomes" id="UP001240984"/>
    </source>
</evidence>
<dbReference type="InterPro" id="IPR002372">
    <property type="entry name" value="PQQ_rpt_dom"/>
</dbReference>
<proteinExistence type="predicted"/>
<sequence>MKRTLLAAALMATFVPGPALAASVDPVLEPPVADTNGPTLSQVAMLTRAWSTKAGELSGDPLYFAGAIYHAETGDGRVGLVRRAVTGGAHLQFASTVRGYTIAAPVTDGDSVLTITPDDGVVRAYSPDGADRWTARLGGDQRADWVLATGGLILAAAEFECGRYEGDTCERTVLHAFRADSGRRVWTRELAGGSPVAVAAGDRIAIRTWQDRDELHGDDIIPPGQEPEPIVDDSPALVTVLTAGNRRLWQRPVAGVVSIAADADGVFVAGDRLCAYRAKDGRRSWCAPTSHRHYDLTAADGRLYAAADDLSVPDDHRIAAFDNRTGRRLWTAAGARPYGGITVGNGVVWLVSNTDMPVSRLLALRAEDGRELRRLPLGEYGGSRVALGVNRAFVFHDGRTISAYR</sequence>
<dbReference type="InterPro" id="IPR018391">
    <property type="entry name" value="PQQ_b-propeller_rpt"/>
</dbReference>
<feature type="domain" description="Pyrrolo-quinoline quinone repeat" evidence="2">
    <location>
        <begin position="238"/>
        <end position="379"/>
    </location>
</feature>
<name>A0ABT9MK90_9ACTN</name>
<gene>
    <name evidence="3" type="ORF">J2S43_000359</name>
</gene>
<comment type="caution">
    <text evidence="3">The sequence shown here is derived from an EMBL/GenBank/DDBJ whole genome shotgun (WGS) entry which is preliminary data.</text>
</comment>
<dbReference type="Gene3D" id="2.40.10.480">
    <property type="match status" value="1"/>
</dbReference>
<dbReference type="SMART" id="SM00564">
    <property type="entry name" value="PQQ"/>
    <property type="match status" value="2"/>
</dbReference>
<keyword evidence="1" id="KW-0732">Signal</keyword>
<dbReference type="Gene3D" id="2.130.10.10">
    <property type="entry name" value="YVTN repeat-like/Quinoprotein amine dehydrogenase"/>
    <property type="match status" value="1"/>
</dbReference>
<accession>A0ABT9MK90</accession>
<dbReference type="InterPro" id="IPR015943">
    <property type="entry name" value="WD40/YVTN_repeat-like_dom_sf"/>
</dbReference>
<dbReference type="PANTHER" id="PTHR34512:SF30">
    <property type="entry name" value="OUTER MEMBRANE PROTEIN ASSEMBLY FACTOR BAMB"/>
    <property type="match status" value="1"/>
</dbReference>
<dbReference type="SUPFAM" id="SSF50998">
    <property type="entry name" value="Quinoprotein alcohol dehydrogenase-like"/>
    <property type="match status" value="1"/>
</dbReference>
<feature type="signal peptide" evidence="1">
    <location>
        <begin position="1"/>
        <end position="21"/>
    </location>
</feature>
<dbReference type="InterPro" id="IPR011047">
    <property type="entry name" value="Quinoprotein_ADH-like_sf"/>
</dbReference>
<evidence type="ECO:0000313" key="3">
    <source>
        <dbReference type="EMBL" id="MDP9791847.1"/>
    </source>
</evidence>
<evidence type="ECO:0000256" key="1">
    <source>
        <dbReference type="SAM" id="SignalP"/>
    </source>
</evidence>
<dbReference type="PANTHER" id="PTHR34512">
    <property type="entry name" value="CELL SURFACE PROTEIN"/>
    <property type="match status" value="1"/>
</dbReference>
<organism evidence="3 4">
    <name type="scientific">Catenuloplanes nepalensis</name>
    <dbReference type="NCBI Taxonomy" id="587533"/>
    <lineage>
        <taxon>Bacteria</taxon>
        <taxon>Bacillati</taxon>
        <taxon>Actinomycetota</taxon>
        <taxon>Actinomycetes</taxon>
        <taxon>Micromonosporales</taxon>
        <taxon>Micromonosporaceae</taxon>
        <taxon>Catenuloplanes</taxon>
    </lineage>
</organism>
<dbReference type="Pfam" id="PF13360">
    <property type="entry name" value="PQQ_2"/>
    <property type="match status" value="1"/>
</dbReference>
<dbReference type="RefSeq" id="WP_306826768.1">
    <property type="nucleotide sequence ID" value="NZ_JAUSRA010000001.1"/>
</dbReference>
<feature type="chain" id="PRO_5045959634" evidence="1">
    <location>
        <begin position="22"/>
        <end position="405"/>
    </location>
</feature>
<reference evidence="3 4" key="1">
    <citation type="submission" date="2023-07" db="EMBL/GenBank/DDBJ databases">
        <title>Sequencing the genomes of 1000 actinobacteria strains.</title>
        <authorList>
            <person name="Klenk H.-P."/>
        </authorList>
    </citation>
    <scope>NUCLEOTIDE SEQUENCE [LARGE SCALE GENOMIC DNA]</scope>
    <source>
        <strain evidence="3 4">DSM 44710</strain>
    </source>
</reference>
<protein>
    <submittedName>
        <fullName evidence="3">Outer membrane protein assembly factor BamB</fullName>
    </submittedName>
</protein>
<dbReference type="EMBL" id="JAUSRA010000001">
    <property type="protein sequence ID" value="MDP9791847.1"/>
    <property type="molecule type" value="Genomic_DNA"/>
</dbReference>
<dbReference type="Proteomes" id="UP001240984">
    <property type="component" value="Unassembled WGS sequence"/>
</dbReference>
<evidence type="ECO:0000259" key="2">
    <source>
        <dbReference type="Pfam" id="PF13360"/>
    </source>
</evidence>
<keyword evidence="4" id="KW-1185">Reference proteome</keyword>